<comment type="caution">
    <text evidence="1">The sequence shown here is derived from an EMBL/GenBank/DDBJ whole genome shotgun (WGS) entry which is preliminary data.</text>
</comment>
<keyword evidence="2" id="KW-1185">Reference proteome</keyword>
<gene>
    <name evidence="1" type="ORF">M9Y10_040846</name>
</gene>
<reference evidence="1 2" key="1">
    <citation type="submission" date="2024-04" db="EMBL/GenBank/DDBJ databases">
        <title>Tritrichomonas musculus Genome.</title>
        <authorList>
            <person name="Alves-Ferreira E."/>
            <person name="Grigg M."/>
            <person name="Lorenzi H."/>
            <person name="Galac M."/>
        </authorList>
    </citation>
    <scope>NUCLEOTIDE SEQUENCE [LARGE SCALE GENOMIC DNA]</scope>
    <source>
        <strain evidence="1 2">EAF2021</strain>
    </source>
</reference>
<name>A0ABR2K2T9_9EUKA</name>
<evidence type="ECO:0000313" key="2">
    <source>
        <dbReference type="Proteomes" id="UP001470230"/>
    </source>
</evidence>
<evidence type="ECO:0000313" key="1">
    <source>
        <dbReference type="EMBL" id="KAK8885398.1"/>
    </source>
</evidence>
<dbReference type="EMBL" id="JAPFFF010000007">
    <property type="protein sequence ID" value="KAK8885398.1"/>
    <property type="molecule type" value="Genomic_DNA"/>
</dbReference>
<accession>A0ABR2K2T9</accession>
<proteinExistence type="predicted"/>
<dbReference type="Proteomes" id="UP001470230">
    <property type="component" value="Unassembled WGS sequence"/>
</dbReference>
<sequence>MSKISQVINMDDYDLVHDDDLYIYSKNKHHNEEKINDCLKYDDFNKMKHNHNQSKKIQKKIKTGKEATYIKKILKNFNYESSNTWKKIQELFSTGIRHTELISIAEILIYLFGVPNISRSCHRSFPVLIKWFDDNWEIIEPHIYNISLLDEDKKQINLSRQIYDQIK</sequence>
<protein>
    <submittedName>
        <fullName evidence="1">Uncharacterized protein</fullName>
    </submittedName>
</protein>
<organism evidence="1 2">
    <name type="scientific">Tritrichomonas musculus</name>
    <dbReference type="NCBI Taxonomy" id="1915356"/>
    <lineage>
        <taxon>Eukaryota</taxon>
        <taxon>Metamonada</taxon>
        <taxon>Parabasalia</taxon>
        <taxon>Tritrichomonadida</taxon>
        <taxon>Tritrichomonadidae</taxon>
        <taxon>Tritrichomonas</taxon>
    </lineage>
</organism>